<dbReference type="Pfam" id="PF13505">
    <property type="entry name" value="OMP_b-brl"/>
    <property type="match status" value="1"/>
</dbReference>
<dbReference type="Gene3D" id="2.40.160.20">
    <property type="match status" value="1"/>
</dbReference>
<evidence type="ECO:0000259" key="2">
    <source>
        <dbReference type="Pfam" id="PF13505"/>
    </source>
</evidence>
<feature type="domain" description="Outer membrane protein beta-barrel" evidence="2">
    <location>
        <begin position="2"/>
        <end position="98"/>
    </location>
</feature>
<sequence length="98" mass="10849">MADKINVYALAGYGRTTIDYTNGVRSSTLKKNGFSYGVGMEYDLSSDESLGEYARAFDGQGDQEKGWGLWIDFQHLLTNEGMTHTDSNIVTAGITYDF</sequence>
<dbReference type="AlphaFoldDB" id="A0A1W1C393"/>
<evidence type="ECO:0000256" key="1">
    <source>
        <dbReference type="ARBA" id="ARBA00022729"/>
    </source>
</evidence>
<dbReference type="SUPFAM" id="SSF56925">
    <property type="entry name" value="OMPA-like"/>
    <property type="match status" value="1"/>
</dbReference>
<dbReference type="InterPro" id="IPR011250">
    <property type="entry name" value="OMP/PagP_B-barrel"/>
</dbReference>
<protein>
    <recommendedName>
        <fullName evidence="2">Outer membrane protein beta-barrel domain-containing protein</fullName>
    </recommendedName>
</protein>
<reference evidence="3" key="1">
    <citation type="submission" date="2016-10" db="EMBL/GenBank/DDBJ databases">
        <authorList>
            <person name="de Groot N.N."/>
        </authorList>
    </citation>
    <scope>NUCLEOTIDE SEQUENCE</scope>
</reference>
<proteinExistence type="predicted"/>
<accession>A0A1W1C393</accession>
<dbReference type="InterPro" id="IPR027385">
    <property type="entry name" value="Beta-barrel_OMP"/>
</dbReference>
<gene>
    <name evidence="3" type="ORF">MNB_SV-8-1079</name>
</gene>
<evidence type="ECO:0000313" key="3">
    <source>
        <dbReference type="EMBL" id="SFV60310.1"/>
    </source>
</evidence>
<dbReference type="EMBL" id="FPHD01000055">
    <property type="protein sequence ID" value="SFV60310.1"/>
    <property type="molecule type" value="Genomic_DNA"/>
</dbReference>
<organism evidence="3">
    <name type="scientific">hydrothermal vent metagenome</name>
    <dbReference type="NCBI Taxonomy" id="652676"/>
    <lineage>
        <taxon>unclassified sequences</taxon>
        <taxon>metagenomes</taxon>
        <taxon>ecological metagenomes</taxon>
    </lineage>
</organism>
<keyword evidence="1" id="KW-0732">Signal</keyword>
<name>A0A1W1C393_9ZZZZ</name>